<comment type="caution">
    <text evidence="2">The sequence shown here is derived from an EMBL/GenBank/DDBJ whole genome shotgun (WGS) entry which is preliminary data.</text>
</comment>
<dbReference type="RefSeq" id="WP_155440831.1">
    <property type="nucleotide sequence ID" value="NZ_WNLA01000015.1"/>
</dbReference>
<dbReference type="PROSITE" id="PS50851">
    <property type="entry name" value="CHEW"/>
    <property type="match status" value="1"/>
</dbReference>
<dbReference type="InterPro" id="IPR002545">
    <property type="entry name" value="CheW-lke_dom"/>
</dbReference>
<dbReference type="SUPFAM" id="SSF50341">
    <property type="entry name" value="CheW-like"/>
    <property type="match status" value="1"/>
</dbReference>
<dbReference type="GO" id="GO:0005829">
    <property type="term" value="C:cytosol"/>
    <property type="evidence" value="ECO:0007669"/>
    <property type="project" value="TreeGrafter"/>
</dbReference>
<sequence length="154" mass="16343">MKLLVFHIGPDRYGLPLKQIRRVLPLMELKQVPLAPPAVAGLMNLHGQPVPVIDLARLAGYEASAEHFDTRIVLSDYTAPGGAVHALGLLAERVLGVQEVNDAQLMDPGVRAAPFLGKVSGHAGGGRAGMVQLVVLDQLLPPDVRAALFPEEAP</sequence>
<dbReference type="InterPro" id="IPR036061">
    <property type="entry name" value="CheW-like_dom_sf"/>
</dbReference>
<dbReference type="OrthoDB" id="21913at2"/>
<dbReference type="SMART" id="SM00260">
    <property type="entry name" value="CheW"/>
    <property type="match status" value="1"/>
</dbReference>
<dbReference type="AlphaFoldDB" id="A0A6L6Q522"/>
<protein>
    <submittedName>
        <fullName evidence="2">Chemotaxis protein CheW</fullName>
    </submittedName>
</protein>
<evidence type="ECO:0000259" key="1">
    <source>
        <dbReference type="PROSITE" id="PS50851"/>
    </source>
</evidence>
<dbReference type="Proteomes" id="UP000484015">
    <property type="component" value="Unassembled WGS sequence"/>
</dbReference>
<dbReference type="Pfam" id="PF01584">
    <property type="entry name" value="CheW"/>
    <property type="match status" value="1"/>
</dbReference>
<reference evidence="2 3" key="1">
    <citation type="submission" date="2019-11" db="EMBL/GenBank/DDBJ databases">
        <title>Type strains purchased from KCTC, JCM and DSMZ.</title>
        <authorList>
            <person name="Lu H."/>
        </authorList>
    </citation>
    <scope>NUCLEOTIDE SEQUENCE [LARGE SCALE GENOMIC DNA]</scope>
    <source>
        <strain evidence="2 3">KCTC 42409</strain>
    </source>
</reference>
<dbReference type="Gene3D" id="2.40.50.180">
    <property type="entry name" value="CheA-289, Domain 4"/>
    <property type="match status" value="1"/>
</dbReference>
<feature type="domain" description="CheW-like" evidence="1">
    <location>
        <begin position="1"/>
        <end position="145"/>
    </location>
</feature>
<accession>A0A6L6Q522</accession>
<name>A0A6L6Q522_9BURK</name>
<organism evidence="2 3">
    <name type="scientific">Pseudoduganella ginsengisoli</name>
    <dbReference type="NCBI Taxonomy" id="1462440"/>
    <lineage>
        <taxon>Bacteria</taxon>
        <taxon>Pseudomonadati</taxon>
        <taxon>Pseudomonadota</taxon>
        <taxon>Betaproteobacteria</taxon>
        <taxon>Burkholderiales</taxon>
        <taxon>Oxalobacteraceae</taxon>
        <taxon>Telluria group</taxon>
        <taxon>Pseudoduganella</taxon>
    </lineage>
</organism>
<evidence type="ECO:0000313" key="2">
    <source>
        <dbReference type="EMBL" id="MTW04484.1"/>
    </source>
</evidence>
<dbReference type="GO" id="GO:0006935">
    <property type="term" value="P:chemotaxis"/>
    <property type="evidence" value="ECO:0007669"/>
    <property type="project" value="InterPro"/>
</dbReference>
<proteinExistence type="predicted"/>
<dbReference type="GO" id="GO:0007165">
    <property type="term" value="P:signal transduction"/>
    <property type="evidence" value="ECO:0007669"/>
    <property type="project" value="InterPro"/>
</dbReference>
<keyword evidence="3" id="KW-1185">Reference proteome</keyword>
<dbReference type="EMBL" id="WNLA01000015">
    <property type="protein sequence ID" value="MTW04484.1"/>
    <property type="molecule type" value="Genomic_DNA"/>
</dbReference>
<dbReference type="PANTHER" id="PTHR22617">
    <property type="entry name" value="CHEMOTAXIS SENSOR HISTIDINE KINASE-RELATED"/>
    <property type="match status" value="1"/>
</dbReference>
<gene>
    <name evidence="2" type="ORF">GM668_20620</name>
</gene>
<dbReference type="InterPro" id="IPR039315">
    <property type="entry name" value="CheW"/>
</dbReference>
<evidence type="ECO:0000313" key="3">
    <source>
        <dbReference type="Proteomes" id="UP000484015"/>
    </source>
</evidence>
<dbReference type="PANTHER" id="PTHR22617:SF23">
    <property type="entry name" value="CHEMOTAXIS PROTEIN CHEW"/>
    <property type="match status" value="1"/>
</dbReference>